<gene>
    <name evidence="2" type="ORF">Dsin_024175</name>
</gene>
<dbReference type="EMBL" id="JANJYJ010000007">
    <property type="protein sequence ID" value="KAK3200760.1"/>
    <property type="molecule type" value="Genomic_DNA"/>
</dbReference>
<accession>A0AAE0A4S7</accession>
<dbReference type="Pfam" id="PF13456">
    <property type="entry name" value="RVT_3"/>
    <property type="match status" value="1"/>
</dbReference>
<dbReference type="InterPro" id="IPR036397">
    <property type="entry name" value="RNaseH_sf"/>
</dbReference>
<dbReference type="InterPro" id="IPR002156">
    <property type="entry name" value="RNaseH_domain"/>
</dbReference>
<dbReference type="PANTHER" id="PTHR47723:SF22">
    <property type="entry name" value="RNASE H TYPE-1 DOMAIN-CONTAINING PROTEIN"/>
    <property type="match status" value="1"/>
</dbReference>
<reference evidence="2" key="1">
    <citation type="journal article" date="2023" name="Plant J.">
        <title>Genome sequences and population genomics provide insights into the demographic history, inbreeding, and mutation load of two 'living fossil' tree species of Dipteronia.</title>
        <authorList>
            <person name="Feng Y."/>
            <person name="Comes H.P."/>
            <person name="Chen J."/>
            <person name="Zhu S."/>
            <person name="Lu R."/>
            <person name="Zhang X."/>
            <person name="Li P."/>
            <person name="Qiu J."/>
            <person name="Olsen K.M."/>
            <person name="Qiu Y."/>
        </authorList>
    </citation>
    <scope>NUCLEOTIDE SEQUENCE</scope>
    <source>
        <strain evidence="2">NBL</strain>
    </source>
</reference>
<protein>
    <recommendedName>
        <fullName evidence="1">RNase H type-1 domain-containing protein</fullName>
    </recommendedName>
</protein>
<evidence type="ECO:0000313" key="2">
    <source>
        <dbReference type="EMBL" id="KAK3200760.1"/>
    </source>
</evidence>
<dbReference type="PANTHER" id="PTHR47723">
    <property type="entry name" value="OS05G0353850 PROTEIN"/>
    <property type="match status" value="1"/>
</dbReference>
<sequence length="170" mass="18390">MLLNIREASIDSKPMKKIYPAVWQPPNDGSLKFNVDGSARGCPGMAGMGGVLRNHCGRVLGLFSIHVGIQDSNSAEILAIHKACELCVTNPVFQSVEVIIVSDSMVAILWINVAGFGSLEHVRTIDDVRNMISYHGNLKIIHNPRASNSLADMLAKRGSNNEGDLMYMGG</sequence>
<dbReference type="InterPro" id="IPR053151">
    <property type="entry name" value="RNase_H-like"/>
</dbReference>
<name>A0AAE0A4S7_9ROSI</name>
<dbReference type="CDD" id="cd06222">
    <property type="entry name" value="RNase_H_like"/>
    <property type="match status" value="1"/>
</dbReference>
<evidence type="ECO:0000313" key="3">
    <source>
        <dbReference type="Proteomes" id="UP001281410"/>
    </source>
</evidence>
<proteinExistence type="predicted"/>
<dbReference type="InterPro" id="IPR012337">
    <property type="entry name" value="RNaseH-like_sf"/>
</dbReference>
<dbReference type="Proteomes" id="UP001281410">
    <property type="component" value="Unassembled WGS sequence"/>
</dbReference>
<organism evidence="2 3">
    <name type="scientific">Dipteronia sinensis</name>
    <dbReference type="NCBI Taxonomy" id="43782"/>
    <lineage>
        <taxon>Eukaryota</taxon>
        <taxon>Viridiplantae</taxon>
        <taxon>Streptophyta</taxon>
        <taxon>Embryophyta</taxon>
        <taxon>Tracheophyta</taxon>
        <taxon>Spermatophyta</taxon>
        <taxon>Magnoliopsida</taxon>
        <taxon>eudicotyledons</taxon>
        <taxon>Gunneridae</taxon>
        <taxon>Pentapetalae</taxon>
        <taxon>rosids</taxon>
        <taxon>malvids</taxon>
        <taxon>Sapindales</taxon>
        <taxon>Sapindaceae</taxon>
        <taxon>Hippocastanoideae</taxon>
        <taxon>Acereae</taxon>
        <taxon>Dipteronia</taxon>
    </lineage>
</organism>
<keyword evidence="3" id="KW-1185">Reference proteome</keyword>
<dbReference type="Gene3D" id="3.30.420.10">
    <property type="entry name" value="Ribonuclease H-like superfamily/Ribonuclease H"/>
    <property type="match status" value="1"/>
</dbReference>
<dbReference type="SUPFAM" id="SSF53098">
    <property type="entry name" value="Ribonuclease H-like"/>
    <property type="match status" value="1"/>
</dbReference>
<feature type="domain" description="RNase H type-1" evidence="1">
    <location>
        <begin position="34"/>
        <end position="157"/>
    </location>
</feature>
<evidence type="ECO:0000259" key="1">
    <source>
        <dbReference type="Pfam" id="PF13456"/>
    </source>
</evidence>
<dbReference type="AlphaFoldDB" id="A0AAE0A4S7"/>
<dbReference type="GO" id="GO:0003676">
    <property type="term" value="F:nucleic acid binding"/>
    <property type="evidence" value="ECO:0007669"/>
    <property type="project" value="InterPro"/>
</dbReference>
<dbReference type="InterPro" id="IPR044730">
    <property type="entry name" value="RNase_H-like_dom_plant"/>
</dbReference>
<dbReference type="GO" id="GO:0004523">
    <property type="term" value="F:RNA-DNA hybrid ribonuclease activity"/>
    <property type="evidence" value="ECO:0007669"/>
    <property type="project" value="InterPro"/>
</dbReference>
<comment type="caution">
    <text evidence="2">The sequence shown here is derived from an EMBL/GenBank/DDBJ whole genome shotgun (WGS) entry which is preliminary data.</text>
</comment>